<organism evidence="6 8">
    <name type="scientific">Marichromatium gracile</name>
    <name type="common">Chromatium gracile</name>
    <dbReference type="NCBI Taxonomy" id="1048"/>
    <lineage>
        <taxon>Bacteria</taxon>
        <taxon>Pseudomonadati</taxon>
        <taxon>Pseudomonadota</taxon>
        <taxon>Gammaproteobacteria</taxon>
        <taxon>Chromatiales</taxon>
        <taxon>Chromatiaceae</taxon>
        <taxon>Marichromatium</taxon>
    </lineage>
</organism>
<dbReference type="EMBL" id="SMDC01000014">
    <property type="protein sequence ID" value="TCW33438.1"/>
    <property type="molecule type" value="Genomic_DNA"/>
</dbReference>
<proteinExistence type="inferred from homology"/>
<feature type="region of interest" description="Disordered" evidence="4">
    <location>
        <begin position="133"/>
        <end position="158"/>
    </location>
</feature>
<dbReference type="AlphaFoldDB" id="A0A4R4A5D7"/>
<evidence type="ECO:0000256" key="4">
    <source>
        <dbReference type="SAM" id="MobiDB-lite"/>
    </source>
</evidence>
<dbReference type="Proteomes" id="UP000075766">
    <property type="component" value="Unassembled WGS sequence"/>
</dbReference>
<reference evidence="6 8" key="2">
    <citation type="submission" date="2019-03" db="EMBL/GenBank/DDBJ databases">
        <title>Genomic Encyclopedia of Type Strains, Phase IV (KMG-IV): sequencing the most valuable type-strain genomes for metagenomic binning, comparative biology and taxonomic classification.</title>
        <authorList>
            <person name="Goeker M."/>
        </authorList>
    </citation>
    <scope>NUCLEOTIDE SEQUENCE [LARGE SCALE GENOMIC DNA]</scope>
    <source>
        <strain evidence="6 8">DSM 203</strain>
    </source>
</reference>
<dbReference type="InterPro" id="IPR007809">
    <property type="entry name" value="FlgN-like"/>
</dbReference>
<dbReference type="Proteomes" id="UP000295247">
    <property type="component" value="Unassembled WGS sequence"/>
</dbReference>
<dbReference type="Gene3D" id="1.20.58.300">
    <property type="entry name" value="FlgN-like"/>
    <property type="match status" value="1"/>
</dbReference>
<keyword evidence="6" id="KW-0282">Flagellum</keyword>
<evidence type="ECO:0000256" key="3">
    <source>
        <dbReference type="ARBA" id="ARBA00022795"/>
    </source>
</evidence>
<dbReference type="GO" id="GO:0044780">
    <property type="term" value="P:bacterial-type flagellum assembly"/>
    <property type="evidence" value="ECO:0007669"/>
    <property type="project" value="InterPro"/>
</dbReference>
<keyword evidence="7" id="KW-1185">Reference proteome</keyword>
<comment type="similarity">
    <text evidence="2">Belongs to the FlgN family.</text>
</comment>
<keyword evidence="6" id="KW-0966">Cell projection</keyword>
<dbReference type="Pfam" id="PF05130">
    <property type="entry name" value="FlgN"/>
    <property type="match status" value="1"/>
</dbReference>
<evidence type="ECO:0000313" key="6">
    <source>
        <dbReference type="EMBL" id="TCW33438.1"/>
    </source>
</evidence>
<comment type="caution">
    <text evidence="6">The sequence shown here is derived from an EMBL/GenBank/DDBJ whole genome shotgun (WGS) entry which is preliminary data.</text>
</comment>
<keyword evidence="3" id="KW-1005">Bacterial flagellum biogenesis</keyword>
<evidence type="ECO:0000256" key="2">
    <source>
        <dbReference type="ARBA" id="ARBA00007703"/>
    </source>
</evidence>
<keyword evidence="6" id="KW-0969">Cilium</keyword>
<name>A0A4R4A5D7_MARGR</name>
<dbReference type="EMBL" id="LSYU01000044">
    <property type="protein sequence ID" value="KXX64871.1"/>
    <property type="molecule type" value="Genomic_DNA"/>
</dbReference>
<reference evidence="5 7" key="1">
    <citation type="submission" date="2016-02" db="EMBL/GenBank/DDBJ databases">
        <title>Genome sequence of Marichromatium gracile YL-28, a purple sulfur bacterium.</title>
        <authorList>
            <person name="Zhao C."/>
            <person name="Hong X."/>
            <person name="Chen S."/>
            <person name="Yang S."/>
        </authorList>
    </citation>
    <scope>NUCLEOTIDE SEQUENCE [LARGE SCALE GENOMIC DNA]</scope>
    <source>
        <strain evidence="5 7">YL28</strain>
    </source>
</reference>
<evidence type="ECO:0000256" key="1">
    <source>
        <dbReference type="ARBA" id="ARBA00002397"/>
    </source>
</evidence>
<protein>
    <submittedName>
        <fullName evidence="6">Flagella synthesis protein FlgN</fullName>
    </submittedName>
</protein>
<gene>
    <name evidence="5" type="ORF">AY586_01965</name>
    <name evidence="6" type="ORF">EDC29_11485</name>
</gene>
<sequence length="158" mass="18133">MEHTGPFAHSLETAIALATRLEQALLDETRAIELRDPDELQRVVAGKQQLADQLEEETLRMKQWVEDTGYTFDAQGVERLLERVDPRRDLTPRWDALRGYVVRCDQLNRTNATLINRDRKRVTLSLRILRGEDPNATTYDPRGQANNGTPHSRTISRA</sequence>
<dbReference type="RefSeq" id="WP_062274522.1">
    <property type="nucleotide sequence ID" value="NZ_JAKEDQ010000006.1"/>
</dbReference>
<accession>A0A4R4A5D7</accession>
<evidence type="ECO:0000313" key="7">
    <source>
        <dbReference type="Proteomes" id="UP000075766"/>
    </source>
</evidence>
<comment type="function">
    <text evidence="1">Required for the efficient initiation of filament assembly.</text>
</comment>
<evidence type="ECO:0000313" key="8">
    <source>
        <dbReference type="Proteomes" id="UP000295247"/>
    </source>
</evidence>
<dbReference type="SUPFAM" id="SSF140566">
    <property type="entry name" value="FlgN-like"/>
    <property type="match status" value="1"/>
</dbReference>
<feature type="compositionally biased region" description="Polar residues" evidence="4">
    <location>
        <begin position="144"/>
        <end position="158"/>
    </location>
</feature>
<evidence type="ECO:0000313" key="5">
    <source>
        <dbReference type="EMBL" id="KXX64871.1"/>
    </source>
</evidence>
<dbReference type="InterPro" id="IPR036679">
    <property type="entry name" value="FlgN-like_sf"/>
</dbReference>